<dbReference type="Pfam" id="PF14478">
    <property type="entry name" value="DUF4430"/>
    <property type="match status" value="1"/>
</dbReference>
<evidence type="ECO:0000313" key="4">
    <source>
        <dbReference type="Proteomes" id="UP000186795"/>
    </source>
</evidence>
<feature type="compositionally biased region" description="Basic and acidic residues" evidence="1">
    <location>
        <begin position="52"/>
        <end position="82"/>
    </location>
</feature>
<sequence>MRKKLSLFLIAVGLLLGGAGGWEAYSATRTPDVVPADAPSREAGAALAQKDPNAKESGETPKEKSDANTSSESKEKQRKHESGSPSPGESTSETVRSANGDGGGEQKTSSSRPSGGAKGSSPSAPKGSVPQSTATISITGDRGARILPATRVEIQQGDTVYDVLLRVTRQHRIQMESRGSGKTLYVEGINNLYEFDGGPESGWMYRVNGVFPNYSAGVCDVRSGDRIEWLYTRDLGRDIGASF</sequence>
<keyword evidence="4" id="KW-1185">Reference proteome</keyword>
<dbReference type="RefSeq" id="WP_076523146.1">
    <property type="nucleotide sequence ID" value="NZ_CP048103.1"/>
</dbReference>
<evidence type="ECO:0000259" key="2">
    <source>
        <dbReference type="Pfam" id="PF14478"/>
    </source>
</evidence>
<proteinExistence type="predicted"/>
<dbReference type="Gene3D" id="2.170.130.30">
    <property type="match status" value="1"/>
</dbReference>
<organism evidence="3 4">
    <name type="scientific">Kroppenstedtia eburnea</name>
    <dbReference type="NCBI Taxonomy" id="714067"/>
    <lineage>
        <taxon>Bacteria</taxon>
        <taxon>Bacillati</taxon>
        <taxon>Bacillota</taxon>
        <taxon>Bacilli</taxon>
        <taxon>Bacillales</taxon>
        <taxon>Thermoactinomycetaceae</taxon>
        <taxon>Kroppenstedtia</taxon>
    </lineage>
</organism>
<dbReference type="AlphaFoldDB" id="A0A1N7IY57"/>
<feature type="compositionally biased region" description="Low complexity" evidence="1">
    <location>
        <begin position="109"/>
        <end position="128"/>
    </location>
</feature>
<dbReference type="EMBL" id="FTOD01000001">
    <property type="protein sequence ID" value="SIS42052.1"/>
    <property type="molecule type" value="Genomic_DNA"/>
</dbReference>
<evidence type="ECO:0000313" key="3">
    <source>
        <dbReference type="EMBL" id="SIS42052.1"/>
    </source>
</evidence>
<feature type="compositionally biased region" description="Low complexity" evidence="1">
    <location>
        <begin position="83"/>
        <end position="94"/>
    </location>
</feature>
<feature type="compositionally biased region" description="Polar residues" evidence="1">
    <location>
        <begin position="129"/>
        <end position="138"/>
    </location>
</feature>
<dbReference type="InterPro" id="IPR027954">
    <property type="entry name" value="Transcobalamin-like_C"/>
</dbReference>
<reference evidence="4" key="1">
    <citation type="submission" date="2017-01" db="EMBL/GenBank/DDBJ databases">
        <authorList>
            <person name="Varghese N."/>
            <person name="Submissions S."/>
        </authorList>
    </citation>
    <scope>NUCLEOTIDE SEQUENCE [LARGE SCALE GENOMIC DNA]</scope>
    <source>
        <strain evidence="4">DSM 45196</strain>
    </source>
</reference>
<name>A0A1N7IY57_9BACL</name>
<dbReference type="OrthoDB" id="2356646at2"/>
<protein>
    <recommendedName>
        <fullName evidence="2">Transcobalamin-like C-terminal domain-containing protein</fullName>
    </recommendedName>
</protein>
<evidence type="ECO:0000256" key="1">
    <source>
        <dbReference type="SAM" id="MobiDB-lite"/>
    </source>
</evidence>
<gene>
    <name evidence="3" type="ORF">SAMN05421790_101501</name>
</gene>
<feature type="region of interest" description="Disordered" evidence="1">
    <location>
        <begin position="32"/>
        <end position="140"/>
    </location>
</feature>
<feature type="domain" description="Transcobalamin-like C-terminal" evidence="2">
    <location>
        <begin position="157"/>
        <end position="232"/>
    </location>
</feature>
<accession>A0A1N7IY57</accession>
<dbReference type="Proteomes" id="UP000186795">
    <property type="component" value="Unassembled WGS sequence"/>
</dbReference>